<name>A0A7W5DTM4_9BACT</name>
<evidence type="ECO:0000256" key="1">
    <source>
        <dbReference type="ARBA" id="ARBA00008875"/>
    </source>
</evidence>
<dbReference type="SUPFAM" id="SSF51011">
    <property type="entry name" value="Glycosyl hydrolase domain"/>
    <property type="match status" value="1"/>
</dbReference>
<dbReference type="AlphaFoldDB" id="A0A7W5DTM4"/>
<accession>A0A7W5DTM4</accession>
<sequence>MFFSIEFSALHRLAWAVLAVLIAQLPVVADDSFPVTIRIDASKNLGQLKPIWRFFGADEPNYTTMKDGQKLLSDLGSLRPNEVFFRTHNLLTSGDGTPALKWGSTDVYSEDKNGNPIYNWKIVDGIFDSLLQRGVRPYAQIGFMPQLLSTHPEPYRHNWRPGMPYEDVFTGWTYPPKDYDKWSELVYQWVKHCVDRYGQEEVETWYWQTWNEANIGGTNRPGYFTGSEDEFHRLHDYAIAGVRRALPTARVGGPDSAGSGGNWSRNFFEHCLHGTNYATGEIGSPLDFVSFHAKGSPEYVDDHVRMGIANQLRTIDEGFRIVASFPELKSTPIVIGESDPEGCAACQGPRFSYRNGTMYSSYTAASFARKHDLAERHDLNLAGALSWSFTFEDQPYFAGFRQLASNGIALPVLNVIRMFGRMGIDRIAAESDHTVSLDDILRSGVRQSADVGALASVDQSEKRITVMVWHYHDDDLVGPSAVIDLAFTNLPNDISTAELTHHRVDDQHSNAYATWIKMGSPVAPSNRQYRQLQQSSELAILTDSADSIAVDHGSAKIKFTLPRQGVSLATLQWK</sequence>
<keyword evidence="3 6" id="KW-0326">Glycosidase</keyword>
<proteinExistence type="inferred from homology"/>
<evidence type="ECO:0000313" key="7">
    <source>
        <dbReference type="Proteomes" id="UP000536179"/>
    </source>
</evidence>
<dbReference type="InterPro" id="IPR000514">
    <property type="entry name" value="Glyco_hydro_39"/>
</dbReference>
<dbReference type="PANTHER" id="PTHR12631:SF8">
    <property type="entry name" value="ALPHA-L-IDURONIDASE"/>
    <property type="match status" value="1"/>
</dbReference>
<reference evidence="6 7" key="1">
    <citation type="submission" date="2020-08" db="EMBL/GenBank/DDBJ databases">
        <title>Genomic Encyclopedia of Type Strains, Phase III (KMG-III): the genomes of soil and plant-associated and newly described type strains.</title>
        <authorList>
            <person name="Whitman W."/>
        </authorList>
    </citation>
    <scope>NUCLEOTIDE SEQUENCE [LARGE SCALE GENOMIC DNA]</scope>
    <source>
        <strain evidence="6 7">CECT 8075</strain>
    </source>
</reference>
<dbReference type="PANTHER" id="PTHR12631">
    <property type="entry name" value="ALPHA-L-IDURONIDASE"/>
    <property type="match status" value="1"/>
</dbReference>
<dbReference type="SUPFAM" id="SSF51445">
    <property type="entry name" value="(Trans)glycosidases"/>
    <property type="match status" value="1"/>
</dbReference>
<dbReference type="PRINTS" id="PR00745">
    <property type="entry name" value="GLHYDRLASE39"/>
</dbReference>
<dbReference type="GO" id="GO:0009044">
    <property type="term" value="F:xylan 1,4-beta-xylosidase activity"/>
    <property type="evidence" value="ECO:0007669"/>
    <property type="project" value="UniProtKB-EC"/>
</dbReference>
<dbReference type="InterPro" id="IPR017853">
    <property type="entry name" value="GH"/>
</dbReference>
<dbReference type="InterPro" id="IPR051923">
    <property type="entry name" value="Glycosyl_Hydrolase_39"/>
</dbReference>
<dbReference type="RefSeq" id="WP_221224785.1">
    <property type="nucleotide sequence ID" value="NZ_JACHXU010000001.1"/>
</dbReference>
<gene>
    <name evidence="6" type="ORF">FHS27_000093</name>
</gene>
<dbReference type="EMBL" id="JACHXU010000001">
    <property type="protein sequence ID" value="MBB3204329.1"/>
    <property type="molecule type" value="Genomic_DNA"/>
</dbReference>
<evidence type="ECO:0000256" key="2">
    <source>
        <dbReference type="ARBA" id="ARBA00022801"/>
    </source>
</evidence>
<dbReference type="EC" id="3.2.1.37" evidence="6"/>
<evidence type="ECO:0000256" key="4">
    <source>
        <dbReference type="PIRSR" id="PIRSR600514-1"/>
    </source>
</evidence>
<protein>
    <submittedName>
        <fullName evidence="6">Xylan 1,4-beta-xylosidase</fullName>
        <ecNumber evidence="6">3.2.1.37</ecNumber>
    </submittedName>
</protein>
<evidence type="ECO:0000259" key="5">
    <source>
        <dbReference type="Pfam" id="PF01229"/>
    </source>
</evidence>
<feature type="domain" description="Glycosyl hydrolases family 39 N-terminal catalytic" evidence="5">
    <location>
        <begin position="36"/>
        <end position="537"/>
    </location>
</feature>
<dbReference type="Proteomes" id="UP000536179">
    <property type="component" value="Unassembled WGS sequence"/>
</dbReference>
<dbReference type="Pfam" id="PF01229">
    <property type="entry name" value="Glyco_hydro_39"/>
    <property type="match status" value="1"/>
</dbReference>
<comment type="caution">
    <text evidence="6">The sequence shown here is derived from an EMBL/GenBank/DDBJ whole genome shotgun (WGS) entry which is preliminary data.</text>
</comment>
<evidence type="ECO:0000313" key="6">
    <source>
        <dbReference type="EMBL" id="MBB3204329.1"/>
    </source>
</evidence>
<dbReference type="Gene3D" id="3.20.20.80">
    <property type="entry name" value="Glycosidases"/>
    <property type="match status" value="1"/>
</dbReference>
<keyword evidence="7" id="KW-1185">Reference proteome</keyword>
<comment type="similarity">
    <text evidence="1">Belongs to the glycosyl hydrolase 39 family.</text>
</comment>
<evidence type="ECO:0000256" key="3">
    <source>
        <dbReference type="ARBA" id="ARBA00023295"/>
    </source>
</evidence>
<dbReference type="GO" id="GO:0005975">
    <property type="term" value="P:carbohydrate metabolic process"/>
    <property type="evidence" value="ECO:0007669"/>
    <property type="project" value="InterPro"/>
</dbReference>
<feature type="active site" description="Proton donor" evidence="4">
    <location>
        <position position="212"/>
    </location>
</feature>
<organism evidence="6 7">
    <name type="scientific">Aporhodopirellula rubra</name>
    <dbReference type="NCBI Taxonomy" id="980271"/>
    <lineage>
        <taxon>Bacteria</taxon>
        <taxon>Pseudomonadati</taxon>
        <taxon>Planctomycetota</taxon>
        <taxon>Planctomycetia</taxon>
        <taxon>Pirellulales</taxon>
        <taxon>Pirellulaceae</taxon>
        <taxon>Aporhodopirellula</taxon>
    </lineage>
</organism>
<keyword evidence="2 6" id="KW-0378">Hydrolase</keyword>
<dbReference type="InterPro" id="IPR049166">
    <property type="entry name" value="GH39_cat"/>
</dbReference>
<dbReference type="Gene3D" id="2.60.40.1500">
    <property type="entry name" value="Glycosyl hydrolase domain, family 39"/>
    <property type="match status" value="1"/>
</dbReference>